<feature type="domain" description="Glycosyltransferase subfamily 4-like N-terminal" evidence="8">
    <location>
        <begin position="26"/>
        <end position="200"/>
    </location>
</feature>
<dbReference type="Pfam" id="PF00534">
    <property type="entry name" value="Glycos_transf_1"/>
    <property type="match status" value="1"/>
</dbReference>
<dbReference type="SUPFAM" id="SSF53756">
    <property type="entry name" value="UDP-Glycosyltransferase/glycogen phosphorylase"/>
    <property type="match status" value="1"/>
</dbReference>
<evidence type="ECO:0000256" key="3">
    <source>
        <dbReference type="ARBA" id="ARBA00022676"/>
    </source>
</evidence>
<comment type="catalytic activity">
    <reaction evidence="5">
        <text>beta-D-fructose 6-phosphate + UDP-alpha-D-glucose = sucrose 6(F)-phosphate + UDP + H(+)</text>
        <dbReference type="Rhea" id="RHEA:22172"/>
        <dbReference type="ChEBI" id="CHEBI:15378"/>
        <dbReference type="ChEBI" id="CHEBI:57634"/>
        <dbReference type="ChEBI" id="CHEBI:57723"/>
        <dbReference type="ChEBI" id="CHEBI:58223"/>
        <dbReference type="ChEBI" id="CHEBI:58885"/>
        <dbReference type="EC" id="2.4.1.14"/>
    </reaction>
</comment>
<dbReference type="PANTHER" id="PTHR46039:SF5">
    <property type="entry name" value="SUCROSE-PHOSPHATE SYNTHASE 3-RELATED"/>
    <property type="match status" value="1"/>
</dbReference>
<dbReference type="EC" id="2.4.1.14" evidence="2"/>
<dbReference type="InterPro" id="IPR028098">
    <property type="entry name" value="Glyco_trans_4-like_N"/>
</dbReference>
<keyword evidence="4 9" id="KW-0808">Transferase</keyword>
<dbReference type="InterPro" id="IPR001296">
    <property type="entry name" value="Glyco_trans_1"/>
</dbReference>
<feature type="domain" description="Glycosyl transferase family 1" evidence="7">
    <location>
        <begin position="265"/>
        <end position="437"/>
    </location>
</feature>
<dbReference type="AlphaFoldDB" id="A0A6J4PPH2"/>
<evidence type="ECO:0000256" key="6">
    <source>
        <dbReference type="SAM" id="MobiDB-lite"/>
    </source>
</evidence>
<sequence>MHIAFLNPQGNFDPRNSYLASHPDFGGQLVYVREVARTLGKMGHHADILTRRIVDPDWPEFASDTDAYPDAPNVRILRIPCGPDRFLPKEELWPYLSEWAEDVQQFYRKEASWPDLWTGHYADGGLAAALLEEASGIPFTFTGHSLGAWKLDFLLQDSEDPDDLREADAGYNFGARIEAERAAMARSAAIVTNSAAERREQYDHPAYSEAVDANDDGRFAVIPPGVDFSIFDPEARSPHEAETLAEIRAAHERDIGSGRRSLPAVIAWSRLDPKKNHRALVEAFARHPELRDRANLIVITRGLEDPLRDPDSAPEEERPVLYDLISVVERSNLWGSVSAFSLSGQVTLAALYRWGTGTGGVFCLPAEYEPFGMTVVEAMAVGLPVVATKNGGPRETTDEGRSGLLVDPHDPDDIAAQLLRLLSDREAWQAHADRGRQRARERYSWRRTAESYLRLSEEAARGVRRGDPTFPLPEFVRRSDPAELPRLKSWSRAGGRSNGQRQKG</sequence>
<organism evidence="9">
    <name type="scientific">uncultured Rubrobacteraceae bacterium</name>
    <dbReference type="NCBI Taxonomy" id="349277"/>
    <lineage>
        <taxon>Bacteria</taxon>
        <taxon>Bacillati</taxon>
        <taxon>Actinomycetota</taxon>
        <taxon>Rubrobacteria</taxon>
        <taxon>Rubrobacterales</taxon>
        <taxon>Rubrobacteraceae</taxon>
        <taxon>environmental samples</taxon>
    </lineage>
</organism>
<feature type="region of interest" description="Disordered" evidence="6">
    <location>
        <begin position="458"/>
        <end position="504"/>
    </location>
</feature>
<reference evidence="9" key="1">
    <citation type="submission" date="2020-02" db="EMBL/GenBank/DDBJ databases">
        <authorList>
            <person name="Meier V. D."/>
        </authorList>
    </citation>
    <scope>NUCLEOTIDE SEQUENCE</scope>
    <source>
        <strain evidence="9">AVDCRST_MAG82</strain>
    </source>
</reference>
<evidence type="ECO:0000313" key="9">
    <source>
        <dbReference type="EMBL" id="CAA9418242.1"/>
    </source>
</evidence>
<dbReference type="Gene3D" id="3.40.50.2000">
    <property type="entry name" value="Glycogen Phosphorylase B"/>
    <property type="match status" value="2"/>
</dbReference>
<evidence type="ECO:0000259" key="8">
    <source>
        <dbReference type="Pfam" id="PF13579"/>
    </source>
</evidence>
<feature type="compositionally biased region" description="Basic and acidic residues" evidence="6">
    <location>
        <begin position="458"/>
        <end position="467"/>
    </location>
</feature>
<evidence type="ECO:0000256" key="5">
    <source>
        <dbReference type="ARBA" id="ARBA00047471"/>
    </source>
</evidence>
<comment type="similarity">
    <text evidence="1">Belongs to the glycosyltransferase 1 family.</text>
</comment>
<accession>A0A6J4PPH2</accession>
<evidence type="ECO:0000256" key="2">
    <source>
        <dbReference type="ARBA" id="ARBA00012536"/>
    </source>
</evidence>
<proteinExistence type="inferred from homology"/>
<dbReference type="Pfam" id="PF13579">
    <property type="entry name" value="Glyco_trans_4_4"/>
    <property type="match status" value="1"/>
</dbReference>
<feature type="compositionally biased region" description="Basic and acidic residues" evidence="6">
    <location>
        <begin position="475"/>
        <end position="486"/>
    </location>
</feature>
<protein>
    <recommendedName>
        <fullName evidence="2">sucrose-phosphate synthase</fullName>
        <ecNumber evidence="2">2.4.1.14</ecNumber>
    </recommendedName>
</protein>
<evidence type="ECO:0000256" key="4">
    <source>
        <dbReference type="ARBA" id="ARBA00022679"/>
    </source>
</evidence>
<name>A0A6J4PPH2_9ACTN</name>
<gene>
    <name evidence="9" type="ORF">AVDCRST_MAG82-1244</name>
</gene>
<evidence type="ECO:0000259" key="7">
    <source>
        <dbReference type="Pfam" id="PF00534"/>
    </source>
</evidence>
<dbReference type="GO" id="GO:0046524">
    <property type="term" value="F:sucrose-phosphate synthase activity"/>
    <property type="evidence" value="ECO:0007669"/>
    <property type="project" value="UniProtKB-EC"/>
</dbReference>
<dbReference type="PANTHER" id="PTHR46039">
    <property type="entry name" value="SUCROSE-PHOSPHATE SYNTHASE 3-RELATED"/>
    <property type="match status" value="1"/>
</dbReference>
<dbReference type="InterPro" id="IPR044161">
    <property type="entry name" value="SPS"/>
</dbReference>
<dbReference type="EMBL" id="CADCVA010000171">
    <property type="protein sequence ID" value="CAA9418242.1"/>
    <property type="molecule type" value="Genomic_DNA"/>
</dbReference>
<evidence type="ECO:0000256" key="1">
    <source>
        <dbReference type="ARBA" id="ARBA00006530"/>
    </source>
</evidence>
<keyword evidence="3" id="KW-0328">Glycosyltransferase</keyword>